<evidence type="ECO:0000313" key="6">
    <source>
        <dbReference type="Proteomes" id="UP001152797"/>
    </source>
</evidence>
<protein>
    <submittedName>
        <fullName evidence="5">Metalloendopeptidase</fullName>
    </submittedName>
</protein>
<dbReference type="SMART" id="SM00254">
    <property type="entry name" value="ShKT"/>
    <property type="match status" value="1"/>
</dbReference>
<gene>
    <name evidence="3" type="ORF">C1SCF055_LOCUS3443</name>
</gene>
<dbReference type="InterPro" id="IPR003582">
    <property type="entry name" value="ShKT_dom"/>
</dbReference>
<evidence type="ECO:0000259" key="2">
    <source>
        <dbReference type="PROSITE" id="PS51670"/>
    </source>
</evidence>
<dbReference type="EMBL" id="CAMXCT010000180">
    <property type="protein sequence ID" value="CAI3975082.1"/>
    <property type="molecule type" value="Genomic_DNA"/>
</dbReference>
<dbReference type="OrthoDB" id="6158965at2759"/>
<feature type="chain" id="PRO_5043271889" evidence="1">
    <location>
        <begin position="20"/>
        <end position="135"/>
    </location>
</feature>
<organism evidence="3">
    <name type="scientific">Cladocopium goreaui</name>
    <dbReference type="NCBI Taxonomy" id="2562237"/>
    <lineage>
        <taxon>Eukaryota</taxon>
        <taxon>Sar</taxon>
        <taxon>Alveolata</taxon>
        <taxon>Dinophyceae</taxon>
        <taxon>Suessiales</taxon>
        <taxon>Symbiodiniaceae</taxon>
        <taxon>Cladocopium</taxon>
    </lineage>
</organism>
<reference evidence="4" key="2">
    <citation type="submission" date="2024-04" db="EMBL/GenBank/DDBJ databases">
        <authorList>
            <person name="Chen Y."/>
            <person name="Shah S."/>
            <person name="Dougan E. K."/>
            <person name="Thang M."/>
            <person name="Chan C."/>
        </authorList>
    </citation>
    <scope>NUCLEOTIDE SEQUENCE [LARGE SCALE GENOMIC DNA]</scope>
</reference>
<feature type="domain" description="ShKT" evidence="2">
    <location>
        <begin position="99"/>
        <end position="133"/>
    </location>
</feature>
<dbReference type="Pfam" id="PF01549">
    <property type="entry name" value="ShK"/>
    <property type="match status" value="1"/>
</dbReference>
<accession>A0A9P1FIF0</accession>
<keyword evidence="6" id="KW-1185">Reference proteome</keyword>
<proteinExistence type="predicted"/>
<keyword evidence="1" id="KW-0732">Signal</keyword>
<sequence>MAQLAAVLRVSIAWLLAVAADPAQRNSTNLRGGSNGSAAGADSDCNSVPTWSSCMRRRCCAPGDLCYRKDAHYAQCQPEGHCSEHAGWTCKVLSPWEECQDLNSECERFKNRGECEDNPEWMLWFCRRTCGQCDL</sequence>
<evidence type="ECO:0000313" key="5">
    <source>
        <dbReference type="EMBL" id="CAL4762394.1"/>
    </source>
</evidence>
<reference evidence="3" key="1">
    <citation type="submission" date="2022-10" db="EMBL/GenBank/DDBJ databases">
        <authorList>
            <person name="Chen Y."/>
            <person name="Dougan E. K."/>
            <person name="Chan C."/>
            <person name="Rhodes N."/>
            <person name="Thang M."/>
        </authorList>
    </citation>
    <scope>NUCLEOTIDE SEQUENCE</scope>
</reference>
<dbReference type="PROSITE" id="PS51670">
    <property type="entry name" value="SHKT"/>
    <property type="match status" value="1"/>
</dbReference>
<name>A0A9P1FIF0_9DINO</name>
<dbReference type="EMBL" id="CAMXCT030000180">
    <property type="protein sequence ID" value="CAL4762394.1"/>
    <property type="molecule type" value="Genomic_DNA"/>
</dbReference>
<dbReference type="AlphaFoldDB" id="A0A9P1FIF0"/>
<evidence type="ECO:0000313" key="3">
    <source>
        <dbReference type="EMBL" id="CAI3975082.1"/>
    </source>
</evidence>
<feature type="signal peptide" evidence="1">
    <location>
        <begin position="1"/>
        <end position="19"/>
    </location>
</feature>
<evidence type="ECO:0000313" key="4">
    <source>
        <dbReference type="EMBL" id="CAL1128457.1"/>
    </source>
</evidence>
<dbReference type="Gene3D" id="1.10.10.1940">
    <property type="match status" value="1"/>
</dbReference>
<comment type="caution">
    <text evidence="3">The sequence shown here is derived from an EMBL/GenBank/DDBJ whole genome shotgun (WGS) entry which is preliminary data.</text>
</comment>
<dbReference type="Proteomes" id="UP001152797">
    <property type="component" value="Unassembled WGS sequence"/>
</dbReference>
<evidence type="ECO:0000256" key="1">
    <source>
        <dbReference type="SAM" id="SignalP"/>
    </source>
</evidence>
<dbReference type="EMBL" id="CAMXCT020000180">
    <property type="protein sequence ID" value="CAL1128457.1"/>
    <property type="molecule type" value="Genomic_DNA"/>
</dbReference>